<feature type="transmembrane region" description="Helical" evidence="5">
    <location>
        <begin position="172"/>
        <end position="192"/>
    </location>
</feature>
<dbReference type="Proteomes" id="UP001174694">
    <property type="component" value="Unassembled WGS sequence"/>
</dbReference>
<evidence type="ECO:0000256" key="1">
    <source>
        <dbReference type="ARBA" id="ARBA00004141"/>
    </source>
</evidence>
<dbReference type="GO" id="GO:0016020">
    <property type="term" value="C:membrane"/>
    <property type="evidence" value="ECO:0007669"/>
    <property type="project" value="UniProtKB-SubCell"/>
</dbReference>
<feature type="transmembrane region" description="Helical" evidence="5">
    <location>
        <begin position="271"/>
        <end position="289"/>
    </location>
</feature>
<feature type="transmembrane region" description="Helical" evidence="5">
    <location>
        <begin position="233"/>
        <end position="251"/>
    </location>
</feature>
<feature type="transmembrane region" description="Helical" evidence="5">
    <location>
        <begin position="82"/>
        <end position="108"/>
    </location>
</feature>
<evidence type="ECO:0000313" key="6">
    <source>
        <dbReference type="EMBL" id="KAJ9154749.1"/>
    </source>
</evidence>
<proteinExistence type="predicted"/>
<accession>A0AA38VUY6</accession>
<protein>
    <submittedName>
        <fullName evidence="6">Rta1 domain protein</fullName>
    </submittedName>
</protein>
<comment type="caution">
    <text evidence="6">The sequence shown here is derived from an EMBL/GenBank/DDBJ whole genome shotgun (WGS) entry which is preliminary data.</text>
</comment>
<evidence type="ECO:0000256" key="4">
    <source>
        <dbReference type="ARBA" id="ARBA00023136"/>
    </source>
</evidence>
<name>A0AA38VUY6_9PEZI</name>
<evidence type="ECO:0000256" key="3">
    <source>
        <dbReference type="ARBA" id="ARBA00022989"/>
    </source>
</evidence>
<gene>
    <name evidence="6" type="ORF">NKR23_g2259</name>
</gene>
<keyword evidence="3 5" id="KW-1133">Transmembrane helix</keyword>
<organism evidence="6 7">
    <name type="scientific">Pleurostoma richardsiae</name>
    <dbReference type="NCBI Taxonomy" id="41990"/>
    <lineage>
        <taxon>Eukaryota</taxon>
        <taxon>Fungi</taxon>
        <taxon>Dikarya</taxon>
        <taxon>Ascomycota</taxon>
        <taxon>Pezizomycotina</taxon>
        <taxon>Sordariomycetes</taxon>
        <taxon>Sordariomycetidae</taxon>
        <taxon>Calosphaeriales</taxon>
        <taxon>Pleurostomataceae</taxon>
        <taxon>Pleurostoma</taxon>
    </lineage>
</organism>
<feature type="transmembrane region" description="Helical" evidence="5">
    <location>
        <begin position="25"/>
        <end position="43"/>
    </location>
</feature>
<keyword evidence="2 5" id="KW-0812">Transmembrane</keyword>
<reference evidence="6" key="1">
    <citation type="submission" date="2022-07" db="EMBL/GenBank/DDBJ databases">
        <title>Fungi with potential for degradation of polypropylene.</title>
        <authorList>
            <person name="Gostincar C."/>
        </authorList>
    </citation>
    <scope>NUCLEOTIDE SEQUENCE</scope>
    <source>
        <strain evidence="6">EXF-13308</strain>
    </source>
</reference>
<feature type="transmembrane region" description="Helical" evidence="5">
    <location>
        <begin position="50"/>
        <end position="70"/>
    </location>
</feature>
<sequence>MSSSSPESGTTTIRRSYYGYDPSQAAAGVACGLFALGFLVSLFQTIRTRAWIWFVMILAIGMEAVGYGARIKSAGEVLDRNIYIVQFCLTILAPVLMAGVIYVVFGRIVFHVVPDEARTTRLLWVPPRFVTPIFVGFDIFALLLQLIGAVIVSGTKPGVDNYKEKVNRGRDIALAGVTVQIIAFGLFSFVAVRFHFTSKRFVADLQRRYKSNPGDKLVTLEGSDKKFRPHWRGLLYAVNISCILILVRSVYREVEFGEGKSGYPDTHEWCLYVFDAIPMFIVVAIYTLYPPGAYVTMGWRQRNASTRRLVSADTSDGDAFAMRNQHEQV</sequence>
<evidence type="ECO:0000313" key="7">
    <source>
        <dbReference type="Proteomes" id="UP001174694"/>
    </source>
</evidence>
<evidence type="ECO:0000256" key="2">
    <source>
        <dbReference type="ARBA" id="ARBA00022692"/>
    </source>
</evidence>
<keyword evidence="7" id="KW-1185">Reference proteome</keyword>
<keyword evidence="4 5" id="KW-0472">Membrane</keyword>
<dbReference type="EMBL" id="JANBVO010000004">
    <property type="protein sequence ID" value="KAJ9154749.1"/>
    <property type="molecule type" value="Genomic_DNA"/>
</dbReference>
<dbReference type="Pfam" id="PF04479">
    <property type="entry name" value="RTA1"/>
    <property type="match status" value="1"/>
</dbReference>
<dbReference type="PANTHER" id="PTHR31465:SF28">
    <property type="entry name" value="DOMAIN PROTEIN, PUTATIVE-RELATED"/>
    <property type="match status" value="1"/>
</dbReference>
<dbReference type="PANTHER" id="PTHR31465">
    <property type="entry name" value="PROTEIN RTA1-RELATED"/>
    <property type="match status" value="1"/>
</dbReference>
<feature type="transmembrane region" description="Helical" evidence="5">
    <location>
        <begin position="129"/>
        <end position="152"/>
    </location>
</feature>
<dbReference type="AlphaFoldDB" id="A0AA38VUY6"/>
<dbReference type="InterPro" id="IPR007568">
    <property type="entry name" value="RTA1"/>
</dbReference>
<evidence type="ECO:0000256" key="5">
    <source>
        <dbReference type="SAM" id="Phobius"/>
    </source>
</evidence>
<comment type="subcellular location">
    <subcellularLocation>
        <location evidence="1">Membrane</location>
        <topology evidence="1">Multi-pass membrane protein</topology>
    </subcellularLocation>
</comment>